<dbReference type="Pfam" id="PF03929">
    <property type="entry name" value="PepSY_TM"/>
    <property type="match status" value="1"/>
</dbReference>
<dbReference type="InterPro" id="IPR005625">
    <property type="entry name" value="PepSY-ass_TM"/>
</dbReference>
<gene>
    <name evidence="2" type="ORF">SY86_12420</name>
</gene>
<keyword evidence="1" id="KW-0472">Membrane</keyword>
<evidence type="ECO:0000256" key="1">
    <source>
        <dbReference type="SAM" id="Phobius"/>
    </source>
</evidence>
<comment type="caution">
    <text evidence="2">The sequence shown here is derived from an EMBL/GenBank/DDBJ whole genome shotgun (WGS) entry which is preliminary data.</text>
</comment>
<accession>A0A0M2KFR2</accession>
<dbReference type="PATRIC" id="fig|65700.7.peg.3128"/>
<feature type="transmembrane region" description="Helical" evidence="1">
    <location>
        <begin position="221"/>
        <end position="242"/>
    </location>
</feature>
<evidence type="ECO:0000313" key="2">
    <source>
        <dbReference type="EMBL" id="KKF36043.1"/>
    </source>
</evidence>
<protein>
    <submittedName>
        <fullName evidence="2">Membrane protein</fullName>
    </submittedName>
</protein>
<organism evidence="2 3">
    <name type="scientific">Erwinia tracheiphila</name>
    <dbReference type="NCBI Taxonomy" id="65700"/>
    <lineage>
        <taxon>Bacteria</taxon>
        <taxon>Pseudomonadati</taxon>
        <taxon>Pseudomonadota</taxon>
        <taxon>Gammaproteobacteria</taxon>
        <taxon>Enterobacterales</taxon>
        <taxon>Erwiniaceae</taxon>
        <taxon>Erwinia</taxon>
    </lineage>
</organism>
<feature type="transmembrane region" description="Helical" evidence="1">
    <location>
        <begin position="407"/>
        <end position="427"/>
    </location>
</feature>
<keyword evidence="1" id="KW-0812">Transmembrane</keyword>
<reference evidence="2 3" key="1">
    <citation type="submission" date="2015-01" db="EMBL/GenBank/DDBJ databases">
        <title>Erwinia tracheiphila.</title>
        <authorList>
            <person name="Shapiro L.R."/>
        </authorList>
    </citation>
    <scope>NUCLEOTIDE SEQUENCE [LARGE SCALE GENOMIC DNA]</scope>
    <source>
        <strain evidence="2 3">BuffGH</strain>
    </source>
</reference>
<feature type="transmembrane region" description="Helical" evidence="1">
    <location>
        <begin position="456"/>
        <end position="482"/>
    </location>
</feature>
<dbReference type="PANTHER" id="PTHR34219">
    <property type="entry name" value="IRON-REGULATED INNER MEMBRANE PROTEIN-RELATED"/>
    <property type="match status" value="1"/>
</dbReference>
<proteinExistence type="predicted"/>
<keyword evidence="3" id="KW-1185">Reference proteome</keyword>
<name>A0A0M2KFR2_9GAMM</name>
<dbReference type="PANTHER" id="PTHR34219:SF1">
    <property type="entry name" value="PEPSY DOMAIN-CONTAINING PROTEIN"/>
    <property type="match status" value="1"/>
</dbReference>
<dbReference type="Proteomes" id="UP000033924">
    <property type="component" value="Unassembled WGS sequence"/>
</dbReference>
<feature type="transmembrane region" description="Helical" evidence="1">
    <location>
        <begin position="35"/>
        <end position="57"/>
    </location>
</feature>
<dbReference type="EMBL" id="JXNU01000003">
    <property type="protein sequence ID" value="KKF36043.1"/>
    <property type="molecule type" value="Genomic_DNA"/>
</dbReference>
<dbReference type="AlphaFoldDB" id="A0A0M2KFR2"/>
<feature type="transmembrane region" description="Helical" evidence="1">
    <location>
        <begin position="175"/>
        <end position="193"/>
    </location>
</feature>
<sequence length="495" mass="55044">MQAKGIIMSEKTRARPARAVKAGGGLLPLLRRLHFYIGLFIAPFIFVAAFTGTLYVLTPQLENALYASQLYSAPNGPARPLAEQITVAEKFIGPGVKIAAVRPAPHPGETTRVMFTTPLSGPSETTAVFIAPDNLQVRGQLRVYGTSGILPLRTWLDYLHRNLLLGDLGRNYSELAASWLWVAAAGGVLLWAGNRAPRKGKVDKKSREWRLLRSRYWHSKLGLVLMLGLIFFSATGLTWSRWAGENISAMRTHFGWQTPVVNTELVSRSPSTGDAMSQMMMPDGEVMAKNHAMMDEHAQHNMSGAIHNEPGISVVPNQFDRVLNAARAAGIDAARIEIRPAWKANKAWTVSEIDHSWPTQVDSVAVDPQHFQVVDKVEFARFGLLAKLTRWGIDAHMSVLFGLPNQLLLAFFSIGLCVMIVLGYRLWWLRRPPTGHRHPAETLWYCWLLLSYPSRIMLVAVTFVLALSLPLMGISLLAMLAIDAIRWQRAKHVVV</sequence>
<evidence type="ECO:0000313" key="3">
    <source>
        <dbReference type="Proteomes" id="UP000033924"/>
    </source>
</evidence>
<keyword evidence="1" id="KW-1133">Transmembrane helix</keyword>
<dbReference type="STRING" id="65700.SY86_12420"/>